<evidence type="ECO:0000313" key="11">
    <source>
        <dbReference type="Proteomes" id="UP001652625"/>
    </source>
</evidence>
<feature type="transmembrane region" description="Helical" evidence="8">
    <location>
        <begin position="326"/>
        <end position="345"/>
    </location>
</feature>
<keyword evidence="7 8" id="KW-0472">Membrane</keyword>
<protein>
    <submittedName>
        <fullName evidence="12">ATP-binding cassette sub-family D member 3 isoform X2</fullName>
    </submittedName>
</protein>
<keyword evidence="11" id="KW-1185">Reference proteome</keyword>
<sequence length="669" mass="76076">MAPSWSKMLFEKNAGSKNLLVVSSVAISLGAIIRAFTWNKRTPQGKIGYSGLKLPEEKQKNKVALDSNFIKQLTRIIKILITGPFSKETGYMLLIALSLISRSYCDVWMISMTTLIERTIISKDKIGFKENIGQFVTAMPLIAIVNQFLKYGISALKLNLRTRLTLKMQDHYLDGMTYYKVNNLDSRISNPDQLLTQDLERFCDSIVELYSNVTKPLLDIFLYVKTLVATAGYKTPLAMIGYLMISGVILTRLRRPVSRMTAEEQKLEGEFRYVNSRLITNCEEIAFYQGQGREKKTMRESFQRVVSNLQDILNFKFSIGIVDDIIAKYLATVVGFASMAISFFSNKERHKQMQSFEIMEEYYATGRIVLRMAEALGRLSLAGRELTKLSGYTSRVILLMDVLDDVKQNRYVRTQVKSDNKDKNEDEVCGEKIKMNTAFEGLILEQDHIIRFDKVPLVTPNGDVLIKEMSFEVVAGRNVLVCGPNGCGKSSLFRVLGELWPAYKGSVTKPHAGKLFYVPQRPYMTIGTLRDQVIYPDSIGHMKVKGVKDNDLKVMLDKVHLGYILEREGGWDSVQDWIDVLSGGEKQRIAMARLFYHAPQFAILDECTSAVSVDVEGYMYAHCKEVGITLFTVSHRKSLWKYHEYVLYMDGKGSYEYKPIDESNIEFGS</sequence>
<accession>A0ABM4C6L5</accession>
<comment type="similarity">
    <text evidence="1">Belongs to the ABC transporter superfamily. ABCD family. Peroxisomal fatty acyl CoA transporter (TC 3.A.1.203) subfamily.</text>
</comment>
<dbReference type="InterPro" id="IPR011527">
    <property type="entry name" value="ABC1_TM_dom"/>
</dbReference>
<evidence type="ECO:0000256" key="5">
    <source>
        <dbReference type="ARBA" id="ARBA00022840"/>
    </source>
</evidence>
<dbReference type="Pfam" id="PF00005">
    <property type="entry name" value="ABC_tran"/>
    <property type="match status" value="1"/>
</dbReference>
<dbReference type="PROSITE" id="PS50929">
    <property type="entry name" value="ABC_TM1F"/>
    <property type="match status" value="1"/>
</dbReference>
<dbReference type="PANTHER" id="PTHR11384:SF62">
    <property type="entry name" value="ATP-BINDING CASSETTE SUB-FAMILY D MEMBER 3"/>
    <property type="match status" value="1"/>
</dbReference>
<feature type="domain" description="ABC transporter" evidence="9">
    <location>
        <begin position="450"/>
        <end position="669"/>
    </location>
</feature>
<dbReference type="InterPro" id="IPR003593">
    <property type="entry name" value="AAA+_ATPase"/>
</dbReference>
<dbReference type="Gene3D" id="1.20.1560.10">
    <property type="entry name" value="ABC transporter type 1, transmembrane domain"/>
    <property type="match status" value="1"/>
</dbReference>
<dbReference type="SMART" id="SM00382">
    <property type="entry name" value="AAA"/>
    <property type="match status" value="1"/>
</dbReference>
<dbReference type="InterPro" id="IPR003439">
    <property type="entry name" value="ABC_transporter-like_ATP-bd"/>
</dbReference>
<dbReference type="SUPFAM" id="SSF52540">
    <property type="entry name" value="P-loop containing nucleoside triphosphate hydrolases"/>
    <property type="match status" value="1"/>
</dbReference>
<organism evidence="11 12">
    <name type="scientific">Hydra vulgaris</name>
    <name type="common">Hydra</name>
    <name type="synonym">Hydra attenuata</name>
    <dbReference type="NCBI Taxonomy" id="6087"/>
    <lineage>
        <taxon>Eukaryota</taxon>
        <taxon>Metazoa</taxon>
        <taxon>Cnidaria</taxon>
        <taxon>Hydrozoa</taxon>
        <taxon>Hydroidolina</taxon>
        <taxon>Anthoathecata</taxon>
        <taxon>Aplanulata</taxon>
        <taxon>Hydridae</taxon>
        <taxon>Hydra</taxon>
    </lineage>
</organism>
<evidence type="ECO:0000256" key="2">
    <source>
        <dbReference type="ARBA" id="ARBA00022448"/>
    </source>
</evidence>
<evidence type="ECO:0000256" key="3">
    <source>
        <dbReference type="ARBA" id="ARBA00022692"/>
    </source>
</evidence>
<evidence type="ECO:0000256" key="6">
    <source>
        <dbReference type="ARBA" id="ARBA00022989"/>
    </source>
</evidence>
<reference evidence="12" key="1">
    <citation type="submission" date="2025-08" db="UniProtKB">
        <authorList>
            <consortium name="RefSeq"/>
        </authorList>
    </citation>
    <scope>IDENTIFICATION</scope>
</reference>
<evidence type="ECO:0000313" key="12">
    <source>
        <dbReference type="RefSeq" id="XP_065657240.1"/>
    </source>
</evidence>
<dbReference type="SUPFAM" id="SSF90123">
    <property type="entry name" value="ABC transporter transmembrane region"/>
    <property type="match status" value="1"/>
</dbReference>
<proteinExistence type="inferred from homology"/>
<dbReference type="Gene3D" id="3.40.50.300">
    <property type="entry name" value="P-loop containing nucleotide triphosphate hydrolases"/>
    <property type="match status" value="1"/>
</dbReference>
<dbReference type="Pfam" id="PF06472">
    <property type="entry name" value="ABC_membrane_2"/>
    <property type="match status" value="1"/>
</dbReference>
<evidence type="ECO:0000259" key="10">
    <source>
        <dbReference type="PROSITE" id="PS50929"/>
    </source>
</evidence>
<keyword evidence="5 12" id="KW-0067">ATP-binding</keyword>
<dbReference type="PANTHER" id="PTHR11384">
    <property type="entry name" value="ATP-BINDING CASSETTE, SUB-FAMILY D MEMBER"/>
    <property type="match status" value="1"/>
</dbReference>
<evidence type="ECO:0000256" key="4">
    <source>
        <dbReference type="ARBA" id="ARBA00022741"/>
    </source>
</evidence>
<dbReference type="PROSITE" id="PS50893">
    <property type="entry name" value="ABC_TRANSPORTER_2"/>
    <property type="match status" value="1"/>
</dbReference>
<evidence type="ECO:0000259" key="9">
    <source>
        <dbReference type="PROSITE" id="PS50893"/>
    </source>
</evidence>
<dbReference type="RefSeq" id="XP_065657240.1">
    <property type="nucleotide sequence ID" value="XM_065801168.1"/>
</dbReference>
<keyword evidence="4" id="KW-0547">Nucleotide-binding</keyword>
<keyword evidence="6 8" id="KW-1133">Transmembrane helix</keyword>
<dbReference type="InterPro" id="IPR027417">
    <property type="entry name" value="P-loop_NTPase"/>
</dbReference>
<keyword evidence="2" id="KW-0813">Transport</keyword>
<dbReference type="CDD" id="cd03223">
    <property type="entry name" value="ABCD_peroxisomal_ALDP"/>
    <property type="match status" value="1"/>
</dbReference>
<dbReference type="Proteomes" id="UP001652625">
    <property type="component" value="Chromosome 07"/>
</dbReference>
<name>A0ABM4C6L5_HYDVU</name>
<gene>
    <name evidence="12" type="primary">LOC100208653</name>
</gene>
<dbReference type="InterPro" id="IPR036640">
    <property type="entry name" value="ABC1_TM_sf"/>
</dbReference>
<keyword evidence="3 8" id="KW-0812">Transmembrane</keyword>
<evidence type="ECO:0000256" key="1">
    <source>
        <dbReference type="ARBA" id="ARBA00008575"/>
    </source>
</evidence>
<feature type="domain" description="ABC transmembrane type-1" evidence="10">
    <location>
        <begin position="141"/>
        <end position="327"/>
    </location>
</feature>
<dbReference type="InterPro" id="IPR017871">
    <property type="entry name" value="ABC_transporter-like_CS"/>
</dbReference>
<dbReference type="GeneID" id="100208653"/>
<evidence type="ECO:0000256" key="7">
    <source>
        <dbReference type="ARBA" id="ARBA00023136"/>
    </source>
</evidence>
<feature type="transmembrane region" description="Helical" evidence="8">
    <location>
        <begin position="231"/>
        <end position="250"/>
    </location>
</feature>
<dbReference type="GO" id="GO:0005524">
    <property type="term" value="F:ATP binding"/>
    <property type="evidence" value="ECO:0007669"/>
    <property type="project" value="UniProtKB-KW"/>
</dbReference>
<dbReference type="InterPro" id="IPR050835">
    <property type="entry name" value="ABC_transporter_sub-D"/>
</dbReference>
<evidence type="ECO:0000256" key="8">
    <source>
        <dbReference type="SAM" id="Phobius"/>
    </source>
</evidence>
<dbReference type="PROSITE" id="PS00211">
    <property type="entry name" value="ABC_TRANSPORTER_1"/>
    <property type="match status" value="1"/>
</dbReference>